<name>A0ACC2FEQ0_DALPE</name>
<sequence length="205" mass="22258">MSGCAIGLGQHSQVFPSVQANIPAPYHTLHGLVPVPLLSVGSGREIRRPSEVWDTQFVPRGKRPGMPSSGVKRGTSSASWTIGRGRLGTLRLLTLFPSPPSFGAKWRHVRPVRQLDPDGFPELEPPPTASSYCDWRGKARAHHVVPGPCGLAGKAVLYETVTIRKVTEWECHGGRTGKRDKAEGLGEAPHVSLFSTRAGLVEREY</sequence>
<comment type="caution">
    <text evidence="1">The sequence shown here is derived from an EMBL/GenBank/DDBJ whole genome shotgun (WGS) entry which is preliminary data.</text>
</comment>
<evidence type="ECO:0000313" key="2">
    <source>
        <dbReference type="Proteomes" id="UP001157502"/>
    </source>
</evidence>
<keyword evidence="2" id="KW-1185">Reference proteome</keyword>
<dbReference type="EMBL" id="CM055756">
    <property type="protein sequence ID" value="KAJ7989824.1"/>
    <property type="molecule type" value="Genomic_DNA"/>
</dbReference>
<evidence type="ECO:0000313" key="1">
    <source>
        <dbReference type="EMBL" id="KAJ7989824.1"/>
    </source>
</evidence>
<protein>
    <submittedName>
        <fullName evidence="1">Uncharacterized protein</fullName>
    </submittedName>
</protein>
<accession>A0ACC2FEQ0</accession>
<gene>
    <name evidence="1" type="ORF">DPEC_G00308500</name>
</gene>
<proteinExistence type="predicted"/>
<reference evidence="1" key="1">
    <citation type="submission" date="2021-05" db="EMBL/GenBank/DDBJ databases">
        <authorList>
            <person name="Pan Q."/>
            <person name="Jouanno E."/>
            <person name="Zahm M."/>
            <person name="Klopp C."/>
            <person name="Cabau C."/>
            <person name="Louis A."/>
            <person name="Berthelot C."/>
            <person name="Parey E."/>
            <person name="Roest Crollius H."/>
            <person name="Montfort J."/>
            <person name="Robinson-Rechavi M."/>
            <person name="Bouchez O."/>
            <person name="Lampietro C."/>
            <person name="Lopez Roques C."/>
            <person name="Donnadieu C."/>
            <person name="Postlethwait J."/>
            <person name="Bobe J."/>
            <person name="Dillon D."/>
            <person name="Chandos A."/>
            <person name="von Hippel F."/>
            <person name="Guiguen Y."/>
        </authorList>
    </citation>
    <scope>NUCLEOTIDE SEQUENCE</scope>
    <source>
        <strain evidence="1">YG-Jan2019</strain>
    </source>
</reference>
<dbReference type="Proteomes" id="UP001157502">
    <property type="component" value="Chromosome 29"/>
</dbReference>
<organism evidence="1 2">
    <name type="scientific">Dallia pectoralis</name>
    <name type="common">Alaska blackfish</name>
    <dbReference type="NCBI Taxonomy" id="75939"/>
    <lineage>
        <taxon>Eukaryota</taxon>
        <taxon>Metazoa</taxon>
        <taxon>Chordata</taxon>
        <taxon>Craniata</taxon>
        <taxon>Vertebrata</taxon>
        <taxon>Euteleostomi</taxon>
        <taxon>Actinopterygii</taxon>
        <taxon>Neopterygii</taxon>
        <taxon>Teleostei</taxon>
        <taxon>Protacanthopterygii</taxon>
        <taxon>Esociformes</taxon>
        <taxon>Umbridae</taxon>
        <taxon>Dallia</taxon>
    </lineage>
</organism>